<sequence length="280" mass="31871">MCCTHANRVRSRGKINKQRLERGCFHEITSFESVLSMAAENIRPHHNSFGNTSSFSGDDDTMETDSLLLSVCTFLSYTVVANTFYYKAPQVYAIIHSGSSAGVSLTSVVLEWIAYSIMLTYHYAMDYPLETYLEIILMVLQDCVLTIVILASRDMLRLNMIPYIFAYLLGFFAIARNWLSDNMMFFAIAITTPILCWSKVDQLIEILWTQDPGSLSALSWFIVVYDTAVRILTTMVITKDLPMFINLTASEVLNVAVFTSIIYFNFKKNRTGWKPVELVQ</sequence>
<accession>A0AAE1DEX6</accession>
<comment type="caution">
    <text evidence="2">The sequence shown here is derived from an EMBL/GenBank/DDBJ whole genome shotgun (WGS) entry which is preliminary data.</text>
</comment>
<feature type="transmembrane region" description="Helical" evidence="1">
    <location>
        <begin position="93"/>
        <end position="115"/>
    </location>
</feature>
<dbReference type="Proteomes" id="UP001283361">
    <property type="component" value="Unassembled WGS sequence"/>
</dbReference>
<feature type="transmembrane region" description="Helical" evidence="1">
    <location>
        <begin position="135"/>
        <end position="153"/>
    </location>
</feature>
<keyword evidence="1" id="KW-0812">Transmembrane</keyword>
<feature type="transmembrane region" description="Helical" evidence="1">
    <location>
        <begin position="160"/>
        <end position="179"/>
    </location>
</feature>
<proteinExistence type="predicted"/>
<evidence type="ECO:0000313" key="2">
    <source>
        <dbReference type="EMBL" id="KAK3766933.1"/>
    </source>
</evidence>
<feature type="transmembrane region" description="Helical" evidence="1">
    <location>
        <begin position="243"/>
        <end position="264"/>
    </location>
</feature>
<keyword evidence="1" id="KW-0472">Membrane</keyword>
<protein>
    <recommendedName>
        <fullName evidence="4">PQ-loop repeat-containing protein</fullName>
    </recommendedName>
</protein>
<dbReference type="PANTHER" id="PTHR12226:SF3">
    <property type="entry name" value="SOLUTE CARRIER FAMILY 66 MEMBER 3"/>
    <property type="match status" value="1"/>
</dbReference>
<gene>
    <name evidence="2" type="ORF">RRG08_040452</name>
</gene>
<dbReference type="PANTHER" id="PTHR12226">
    <property type="entry name" value="MANNOSE-P-DOLICHOL UTILIZATION DEFECT 1 LEC35 -RELATED"/>
    <property type="match status" value="1"/>
</dbReference>
<dbReference type="AlphaFoldDB" id="A0AAE1DEX6"/>
<evidence type="ECO:0000313" key="3">
    <source>
        <dbReference type="Proteomes" id="UP001283361"/>
    </source>
</evidence>
<reference evidence="2" key="1">
    <citation type="journal article" date="2023" name="G3 (Bethesda)">
        <title>A reference genome for the long-term kleptoplast-retaining sea slug Elysia crispata morphotype clarki.</title>
        <authorList>
            <person name="Eastman K.E."/>
            <person name="Pendleton A.L."/>
            <person name="Shaikh M.A."/>
            <person name="Suttiyut T."/>
            <person name="Ogas R."/>
            <person name="Tomko P."/>
            <person name="Gavelis G."/>
            <person name="Widhalm J.R."/>
            <person name="Wisecaver J.H."/>
        </authorList>
    </citation>
    <scope>NUCLEOTIDE SEQUENCE</scope>
    <source>
        <strain evidence="2">ECLA1</strain>
    </source>
</reference>
<dbReference type="InterPro" id="IPR016817">
    <property type="entry name" value="MannP-dilichol_defect-1"/>
</dbReference>
<dbReference type="EMBL" id="JAWDGP010004190">
    <property type="protein sequence ID" value="KAK3766933.1"/>
    <property type="molecule type" value="Genomic_DNA"/>
</dbReference>
<keyword evidence="1" id="KW-1133">Transmembrane helix</keyword>
<organism evidence="2 3">
    <name type="scientific">Elysia crispata</name>
    <name type="common">lettuce slug</name>
    <dbReference type="NCBI Taxonomy" id="231223"/>
    <lineage>
        <taxon>Eukaryota</taxon>
        <taxon>Metazoa</taxon>
        <taxon>Spiralia</taxon>
        <taxon>Lophotrochozoa</taxon>
        <taxon>Mollusca</taxon>
        <taxon>Gastropoda</taxon>
        <taxon>Heterobranchia</taxon>
        <taxon>Euthyneura</taxon>
        <taxon>Panpulmonata</taxon>
        <taxon>Sacoglossa</taxon>
        <taxon>Placobranchoidea</taxon>
        <taxon>Plakobranchidae</taxon>
        <taxon>Elysia</taxon>
    </lineage>
</organism>
<evidence type="ECO:0008006" key="4">
    <source>
        <dbReference type="Google" id="ProtNLM"/>
    </source>
</evidence>
<evidence type="ECO:0000256" key="1">
    <source>
        <dbReference type="SAM" id="Phobius"/>
    </source>
</evidence>
<keyword evidence="3" id="KW-1185">Reference proteome</keyword>
<name>A0AAE1DEX6_9GAST</name>